<dbReference type="SMART" id="SM00028">
    <property type="entry name" value="TPR"/>
    <property type="match status" value="3"/>
</dbReference>
<evidence type="ECO:0000313" key="1">
    <source>
        <dbReference type="EMBL" id="PYI08372.1"/>
    </source>
</evidence>
<protein>
    <submittedName>
        <fullName evidence="1">TPR domain protein</fullName>
    </submittedName>
</protein>
<dbReference type="STRING" id="1448318.A0A319EDS6"/>
<dbReference type="Gene3D" id="1.25.40.10">
    <property type="entry name" value="Tetratricopeptide repeat domain"/>
    <property type="match status" value="1"/>
</dbReference>
<gene>
    <name evidence="1" type="ORF">BO78DRAFT_441819</name>
</gene>
<dbReference type="SUPFAM" id="SSF48452">
    <property type="entry name" value="TPR-like"/>
    <property type="match status" value="2"/>
</dbReference>
<dbReference type="OrthoDB" id="414774at2759"/>
<evidence type="ECO:0000313" key="2">
    <source>
        <dbReference type="Proteomes" id="UP000248423"/>
    </source>
</evidence>
<keyword evidence="2" id="KW-1185">Reference proteome</keyword>
<dbReference type="VEuPathDB" id="FungiDB:BO78DRAFT_441819"/>
<dbReference type="InterPro" id="IPR019734">
    <property type="entry name" value="TPR_rpt"/>
</dbReference>
<dbReference type="PANTHER" id="PTHR45588">
    <property type="entry name" value="TPR DOMAIN-CONTAINING PROTEIN"/>
    <property type="match status" value="1"/>
</dbReference>
<dbReference type="PANTHER" id="PTHR45588:SF1">
    <property type="entry name" value="WW DOMAIN-CONTAINING PROTEIN"/>
    <property type="match status" value="1"/>
</dbReference>
<accession>A0A319EDS6</accession>
<dbReference type="EMBL" id="KZ826335">
    <property type="protein sequence ID" value="PYI08372.1"/>
    <property type="molecule type" value="Genomic_DNA"/>
</dbReference>
<dbReference type="Proteomes" id="UP000248423">
    <property type="component" value="Unassembled WGS sequence"/>
</dbReference>
<reference evidence="1 2" key="1">
    <citation type="submission" date="2018-02" db="EMBL/GenBank/DDBJ databases">
        <title>The genomes of Aspergillus section Nigri reveals drivers in fungal speciation.</title>
        <authorList>
            <consortium name="DOE Joint Genome Institute"/>
            <person name="Vesth T.C."/>
            <person name="Nybo J."/>
            <person name="Theobald S."/>
            <person name="Brandl J."/>
            <person name="Frisvad J.C."/>
            <person name="Nielsen K.F."/>
            <person name="Lyhne E.K."/>
            <person name="Kogle M.E."/>
            <person name="Kuo A."/>
            <person name="Riley R."/>
            <person name="Clum A."/>
            <person name="Nolan M."/>
            <person name="Lipzen A."/>
            <person name="Salamov A."/>
            <person name="Henrissat B."/>
            <person name="Wiebenga A."/>
            <person name="De vries R.P."/>
            <person name="Grigoriev I.V."/>
            <person name="Mortensen U.H."/>
            <person name="Andersen M.R."/>
            <person name="Baker S.E."/>
        </authorList>
    </citation>
    <scope>NUCLEOTIDE SEQUENCE [LARGE SCALE GENOMIC DNA]</scope>
    <source>
        <strain evidence="1 2">CBS 121057</strain>
    </source>
</reference>
<dbReference type="AlphaFoldDB" id="A0A319EDS6"/>
<sequence length="572" mass="64867">MSLVPDSVLPIPPTDDYYNLGTYTRDISSTNDAAKVWFNRGLIWSYAFNHTEAYRCFEQAIIHDRTCAIAYWGLAYAIGPNYNKAWRLFDPVDLEHTMKLGYEAIKHAHTLLQTTSTTLIEQALIEAMQTRFPTPHPSPDYTPINDAYCHAMQDVHARFPQDIDAITLYIDAQMHTAQRKMFDINSGLPIASSPVHTLQNLFTTTLNHHPQAPSHPGLLHFHIHFSEMSSTPSTALRAADYLRNLVPDAGHLHHMPTHLDILIGDYRRAIASNTAAIHADEKYLALNGPKNMYSFYRLHDYHSLIYAAMLSGQRQIALQVLDPMESTLTEDVLRTESPPLADWLEFFKSVRVHVYIRFGMWDEIIALSLPPAEKRDLYCVTTAMTHYGKGIAYAATGNLPDADAQRELYLTAAGRVPDSRRDYPNRIMDVLKVATAMLNGEIEYRRGRYEVAFEHLREAVRYDDALLYTEPWGWMVPTRHAYGALLLEQGYVEEAARAYAEDLGIEDRLTRAHQHPGTVWALHGYYECLGRLGRHAEARIIKQQLDVAVGVADVDVSSSCFCRLGVEEGCCR</sequence>
<proteinExistence type="predicted"/>
<organism evidence="1 2">
    <name type="scientific">Aspergillus sclerotiicarbonarius (strain CBS 121057 / IBT 28362)</name>
    <dbReference type="NCBI Taxonomy" id="1448318"/>
    <lineage>
        <taxon>Eukaryota</taxon>
        <taxon>Fungi</taxon>
        <taxon>Dikarya</taxon>
        <taxon>Ascomycota</taxon>
        <taxon>Pezizomycotina</taxon>
        <taxon>Eurotiomycetes</taxon>
        <taxon>Eurotiomycetidae</taxon>
        <taxon>Eurotiales</taxon>
        <taxon>Aspergillaceae</taxon>
        <taxon>Aspergillus</taxon>
        <taxon>Aspergillus subgen. Circumdati</taxon>
    </lineage>
</organism>
<name>A0A319EDS6_ASPSB</name>
<dbReference type="InterPro" id="IPR011990">
    <property type="entry name" value="TPR-like_helical_dom_sf"/>
</dbReference>